<keyword evidence="4" id="KW-1185">Reference proteome</keyword>
<comment type="caution">
    <text evidence="3">The sequence shown here is derived from an EMBL/GenBank/DDBJ whole genome shotgun (WGS) entry which is preliminary data.</text>
</comment>
<sequence>MKSIFLLLLIAVTHAQLDMTSDKKMEYEDNVAEESQSSEQRVFTDVIAPKPILNDGKPFYVARDPATGTLDFSSKKTVGIQNDIPISRKDELTSNAGSKSHDINSIGHTFHDYLNIPVKYSSSKFVYPLISSSYANLKYQGNNKNQISNHKNYTSTLGTTTNSPKYFTHIITSKSATEYTTQPPVTTRRIFTTQSTTEKTTERSTTTISTTTERPTTTTTLSTTSISTTPQRHTVPSTEATSTVKYSSTIIQSSQFPSTFKKYVDSSETRKKFTTEKPNETTLPANPVKFLDDILDAIDRKETTISPPPTTHRPHTNNILSFVTSMPLRPSGFKPMPTEAPRNHSQKITFEKAPSDAMTLSEIFNSIAGNDENYSNEGNDVIYQTADSSHVEIKKPLPLSTLTTSTPVSNLSPPTQSTLVQHKTLQQQLKNPQYVDLPVHQPPKLIAATSQINTKQPQQTSQFSNSHVGFPSDAFDDYVEFENPDDQYVRYEVQKPNVNMVKFQQMPLPSINNVVISPGQNSASFVLGSKQSVGSIGVGSSMGVGTSHFVDHNNNNNNHGPVKMGQVINDEPPIRSNNNNNQIQASIRFPNDAESAFDNAPIIKGTFKLDGNVDNVHPPQALLQNQQAASQISLVTQKPVVFPSNNPHVMQAELSVGMSAPSSANVAQPTNPSQVIFENVNEIYEKVNDKMQKQEIKEVSSNNLPPPSVLTPPSPIQLNQFNRQSQYGPQRRPQKPNILPQFRPNSRLSQGHPLYRQEVGAIRVPPNLQFKPFPPQAAPKVGLPPMNPNNQNMRRIPPSTSQNYRPQYAESSNRRVFKVPPPATQQFPITDRFMKPPPMQQPPLYYLNRPVTSANLETMQMQQRPSIVPYQDVELNKSYPPKPSINITSRNDNEEGNGKLEPVVTLQMLQAKKNGNKLNIPSVSVPHEIPQDLSYLPKNHKNDILASKEPSVYVVYPVSGDQNSVLNDEKKEEQVPIPSANEYQNTPFTVVSHFEQEPLLMKKDKKKQQFPYQIEKPAPPLVEKIPVNFNTPHVHSIYNIGEDPISSKLTRITEKPIAIAYTPTEPSRISPPMSYYQHYQPQHLYSSPNFASPVISEIIDENHNGFDYDYYHRQHQLHSTFNSGEEVSEFHKQHYDFEAPFHASVSLSPEVTNPYQGWSILTTKPTETNKIDRSDLHVLDSSEEVSTKKYDPEEFQPVFETGFQPIYSSNRVSTAPELNLNSNEDSHELPSTLALSQTSPVSIIEKSASSTTTEMPKIASNEVKSSTESTTEKTVEQKKPQSMEIDSLEALFESLTRDYDDEDDSSNKSENESRSL</sequence>
<feature type="region of interest" description="Disordered" evidence="1">
    <location>
        <begin position="193"/>
        <end position="240"/>
    </location>
</feature>
<feature type="compositionally biased region" description="Basic and acidic residues" evidence="1">
    <location>
        <begin position="1270"/>
        <end position="1281"/>
    </location>
</feature>
<evidence type="ECO:0000256" key="1">
    <source>
        <dbReference type="SAM" id="MobiDB-lite"/>
    </source>
</evidence>
<reference evidence="3" key="1">
    <citation type="submission" date="2021-03" db="EMBL/GenBank/DDBJ databases">
        <title>Chromosome level genome of the anhydrobiotic midge Polypedilum vanderplanki.</title>
        <authorList>
            <person name="Yoshida Y."/>
            <person name="Kikawada T."/>
            <person name="Gusev O."/>
        </authorList>
    </citation>
    <scope>NUCLEOTIDE SEQUENCE</scope>
    <source>
        <strain evidence="3">NIAS01</strain>
        <tissue evidence="3">Whole body or cell culture</tissue>
    </source>
</reference>
<feature type="signal peptide" evidence="2">
    <location>
        <begin position="1"/>
        <end position="15"/>
    </location>
</feature>
<feature type="region of interest" description="Disordered" evidence="1">
    <location>
        <begin position="1246"/>
        <end position="1316"/>
    </location>
</feature>
<feature type="compositionally biased region" description="Low complexity" evidence="1">
    <location>
        <begin position="1260"/>
        <end position="1269"/>
    </location>
</feature>
<dbReference type="EMBL" id="JADBJN010000003">
    <property type="protein sequence ID" value="KAG5673466.1"/>
    <property type="molecule type" value="Genomic_DNA"/>
</dbReference>
<evidence type="ECO:0000256" key="2">
    <source>
        <dbReference type="SAM" id="SignalP"/>
    </source>
</evidence>
<feature type="chain" id="PRO_5039905447" evidence="2">
    <location>
        <begin position="16"/>
        <end position="1316"/>
    </location>
</feature>
<dbReference type="Proteomes" id="UP001107558">
    <property type="component" value="Chromosome 3"/>
</dbReference>
<feature type="compositionally biased region" description="Pro residues" evidence="1">
    <location>
        <begin position="704"/>
        <end position="715"/>
    </location>
</feature>
<name>A0A9J6BUS2_POLVA</name>
<feature type="compositionally biased region" description="Low complexity" evidence="1">
    <location>
        <begin position="193"/>
        <end position="231"/>
    </location>
</feature>
<feature type="compositionally biased region" description="Polar residues" evidence="1">
    <location>
        <begin position="716"/>
        <end position="728"/>
    </location>
</feature>
<organism evidence="3 4">
    <name type="scientific">Polypedilum vanderplanki</name>
    <name type="common">Sleeping chironomid midge</name>
    <dbReference type="NCBI Taxonomy" id="319348"/>
    <lineage>
        <taxon>Eukaryota</taxon>
        <taxon>Metazoa</taxon>
        <taxon>Ecdysozoa</taxon>
        <taxon>Arthropoda</taxon>
        <taxon>Hexapoda</taxon>
        <taxon>Insecta</taxon>
        <taxon>Pterygota</taxon>
        <taxon>Neoptera</taxon>
        <taxon>Endopterygota</taxon>
        <taxon>Diptera</taxon>
        <taxon>Nematocera</taxon>
        <taxon>Chironomoidea</taxon>
        <taxon>Chironomidae</taxon>
        <taxon>Chironominae</taxon>
        <taxon>Polypedilum</taxon>
        <taxon>Polypedilum</taxon>
    </lineage>
</organism>
<protein>
    <submittedName>
        <fullName evidence="3">Uncharacterized protein</fullName>
    </submittedName>
</protein>
<evidence type="ECO:0000313" key="4">
    <source>
        <dbReference type="Proteomes" id="UP001107558"/>
    </source>
</evidence>
<feature type="region of interest" description="Disordered" evidence="1">
    <location>
        <begin position="698"/>
        <end position="750"/>
    </location>
</feature>
<proteinExistence type="predicted"/>
<accession>A0A9J6BUS2</accession>
<evidence type="ECO:0000313" key="3">
    <source>
        <dbReference type="EMBL" id="KAG5673466.1"/>
    </source>
</evidence>
<dbReference type="OrthoDB" id="7482953at2759"/>
<feature type="compositionally biased region" description="Basic and acidic residues" evidence="1">
    <location>
        <begin position="1305"/>
        <end position="1316"/>
    </location>
</feature>
<keyword evidence="2" id="KW-0732">Signal</keyword>
<gene>
    <name evidence="3" type="ORF">PVAND_003511</name>
</gene>